<organism evidence="1 2">
    <name type="scientific">Spirosoma terrae</name>
    <dbReference type="NCBI Taxonomy" id="1968276"/>
    <lineage>
        <taxon>Bacteria</taxon>
        <taxon>Pseudomonadati</taxon>
        <taxon>Bacteroidota</taxon>
        <taxon>Cytophagia</taxon>
        <taxon>Cytophagales</taxon>
        <taxon>Cytophagaceae</taxon>
        <taxon>Spirosoma</taxon>
    </lineage>
</organism>
<evidence type="ECO:0000313" key="2">
    <source>
        <dbReference type="Proteomes" id="UP000474175"/>
    </source>
</evidence>
<dbReference type="SUPFAM" id="SSF109604">
    <property type="entry name" value="HD-domain/PDEase-like"/>
    <property type="match status" value="1"/>
</dbReference>
<dbReference type="RefSeq" id="WP_163952627.1">
    <property type="nucleotide sequence ID" value="NZ_JAAFZH010000010.1"/>
</dbReference>
<dbReference type="InterPro" id="IPR052194">
    <property type="entry name" value="MESH1"/>
</dbReference>
<dbReference type="AlphaFoldDB" id="A0A6L9LDT2"/>
<keyword evidence="1" id="KW-0378">Hydrolase</keyword>
<reference evidence="1 2" key="1">
    <citation type="submission" date="2020-02" db="EMBL/GenBank/DDBJ databases">
        <title>Draft genome sequence of two Spirosoma agri KCTC 52727 and Spirosoma terrae KCTC 52035.</title>
        <authorList>
            <person name="Rojas J."/>
            <person name="Ambika Manirajan B."/>
            <person name="Suarez C."/>
            <person name="Ratering S."/>
            <person name="Schnell S."/>
        </authorList>
    </citation>
    <scope>NUCLEOTIDE SEQUENCE [LARGE SCALE GENOMIC DNA]</scope>
    <source>
        <strain evidence="1 2">KCTC 52035</strain>
    </source>
</reference>
<dbReference type="Pfam" id="PF13328">
    <property type="entry name" value="HD_4"/>
    <property type="match status" value="1"/>
</dbReference>
<dbReference type="Gene3D" id="1.10.3210.10">
    <property type="entry name" value="Hypothetical protein af1432"/>
    <property type="match status" value="1"/>
</dbReference>
<gene>
    <name evidence="1" type="ORF">GK108_20680</name>
</gene>
<accession>A0A6L9LDT2</accession>
<dbReference type="PANTHER" id="PTHR46246">
    <property type="entry name" value="GUANOSINE-3',5'-BIS(DIPHOSPHATE) 3'-PYROPHOSPHOHYDROLASE MESH1"/>
    <property type="match status" value="1"/>
</dbReference>
<sequence length="181" mass="20568">MNAQDLYQRAIRFAAEKHQEHHQYIPGTNLPYVVHLSNVAMELLVAAPHTKDFDINLAIHVALLHDTLEDTSTTTDELTEQFGPQISDAVLALTKNKHLPKEEQMPDCLSRIKEQPMEVWAVKLADRITNLQAPPAHWTLQKKISYHQEANVILETLQGANAYLEHRLTNKLLAYEGYLAS</sequence>
<dbReference type="Proteomes" id="UP000474175">
    <property type="component" value="Unassembled WGS sequence"/>
</dbReference>
<dbReference type="EMBL" id="JAAFZH010000010">
    <property type="protein sequence ID" value="NDU97311.1"/>
    <property type="molecule type" value="Genomic_DNA"/>
</dbReference>
<dbReference type="PANTHER" id="PTHR46246:SF1">
    <property type="entry name" value="GUANOSINE-3',5'-BIS(DIPHOSPHATE) 3'-PYROPHOSPHOHYDROLASE MESH1"/>
    <property type="match status" value="1"/>
</dbReference>
<protein>
    <submittedName>
        <fullName evidence="1">Bifunctional (P)ppGpp synthetase/guanosine-3',5'-bis(Diphosphate) 3'-pyrophosphohydrolase</fullName>
    </submittedName>
</protein>
<keyword evidence="2" id="KW-1185">Reference proteome</keyword>
<comment type="caution">
    <text evidence="1">The sequence shown here is derived from an EMBL/GenBank/DDBJ whole genome shotgun (WGS) entry which is preliminary data.</text>
</comment>
<evidence type="ECO:0000313" key="1">
    <source>
        <dbReference type="EMBL" id="NDU97311.1"/>
    </source>
</evidence>
<proteinExistence type="predicted"/>
<dbReference type="GO" id="GO:0008893">
    <property type="term" value="F:guanosine-3',5'-bis(diphosphate) 3'-diphosphatase activity"/>
    <property type="evidence" value="ECO:0007669"/>
    <property type="project" value="TreeGrafter"/>
</dbReference>
<name>A0A6L9LDT2_9BACT</name>